<evidence type="ECO:0000313" key="2">
    <source>
        <dbReference type="EMBL" id="EDM88085.1"/>
    </source>
</evidence>
<dbReference type="InterPro" id="IPR014238">
    <property type="entry name" value="Spore_YlmC/YmxH"/>
</dbReference>
<dbReference type="SUPFAM" id="SSF50346">
    <property type="entry name" value="PRC-barrel domain"/>
    <property type="match status" value="1"/>
</dbReference>
<dbReference type="NCBIfam" id="TIGR02888">
    <property type="entry name" value="spore_YlmC_YmxH"/>
    <property type="match status" value="1"/>
</dbReference>
<accession>A5ZR78</accession>
<evidence type="ECO:0000313" key="3">
    <source>
        <dbReference type="Proteomes" id="UP000006002"/>
    </source>
</evidence>
<proteinExistence type="predicted"/>
<dbReference type="AlphaFoldDB" id="A5ZR78"/>
<gene>
    <name evidence="2" type="ORF">RUMOBE_01505</name>
</gene>
<dbReference type="PANTHER" id="PTHR40061">
    <property type="entry name" value="SPORULATION PROTEIN YLMC-RELATED"/>
    <property type="match status" value="1"/>
</dbReference>
<evidence type="ECO:0000259" key="1">
    <source>
        <dbReference type="Pfam" id="PF05239"/>
    </source>
</evidence>
<dbReference type="InterPro" id="IPR027275">
    <property type="entry name" value="PRC-brl_dom"/>
</dbReference>
<protein>
    <submittedName>
        <fullName evidence="2">Sporulation protein, YlmC/YmxH family</fullName>
    </submittedName>
</protein>
<dbReference type="HOGENOM" id="CLU_161336_0_1_9"/>
<dbReference type="eggNOG" id="COG1873">
    <property type="taxonomic scope" value="Bacteria"/>
</dbReference>
<reference evidence="2 3" key="2">
    <citation type="submission" date="2007-04" db="EMBL/GenBank/DDBJ databases">
        <title>Draft genome sequence of Ruminococcus obeum (ATCC 29174).</title>
        <authorList>
            <person name="Sudarsanam P."/>
            <person name="Ley R."/>
            <person name="Guruge J."/>
            <person name="Turnbaugh P.J."/>
            <person name="Mahowald M."/>
            <person name="Liep D."/>
            <person name="Gordon J."/>
        </authorList>
    </citation>
    <scope>NUCLEOTIDE SEQUENCE [LARGE SCALE GENOMIC DNA]</scope>
    <source>
        <strain evidence="2 3">ATCC 29174</strain>
    </source>
</reference>
<comment type="caution">
    <text evidence="2">The sequence shown here is derived from an EMBL/GenBank/DDBJ whole genome shotgun (WGS) entry which is preliminary data.</text>
</comment>
<dbReference type="Proteomes" id="UP000006002">
    <property type="component" value="Unassembled WGS sequence"/>
</dbReference>
<dbReference type="Gene3D" id="2.30.30.240">
    <property type="entry name" value="PRC-barrel domain"/>
    <property type="match status" value="1"/>
</dbReference>
<sequence length="106" mass="12180">MHLYISDKFCISFIKSGKFMRLCELRQKEVINTCTCRSLGCPVDLEFDRKTGAITALIVPGPGKFCFFPGRESEYIIPWCCICQIGDDIILVEVKEEKCFHKDHLL</sequence>
<dbReference type="PANTHER" id="PTHR40061:SF2">
    <property type="entry name" value="PRC-BARREL DOMAIN-CONTAINING PROTEIN"/>
    <property type="match status" value="1"/>
</dbReference>
<name>A5ZR78_9FIRM</name>
<dbReference type="Pfam" id="PF05239">
    <property type="entry name" value="PRC"/>
    <property type="match status" value="1"/>
</dbReference>
<reference evidence="2 3" key="1">
    <citation type="submission" date="2007-03" db="EMBL/GenBank/DDBJ databases">
        <authorList>
            <person name="Fulton L."/>
            <person name="Clifton S."/>
            <person name="Fulton B."/>
            <person name="Xu J."/>
            <person name="Minx P."/>
            <person name="Pepin K.H."/>
            <person name="Johnson M."/>
            <person name="Thiruvilangam P."/>
            <person name="Bhonagiri V."/>
            <person name="Nash W.E."/>
            <person name="Mardis E.R."/>
            <person name="Wilson R.K."/>
        </authorList>
    </citation>
    <scope>NUCLEOTIDE SEQUENCE [LARGE SCALE GENOMIC DNA]</scope>
    <source>
        <strain evidence="2 3">ATCC 29174</strain>
    </source>
</reference>
<feature type="domain" description="PRC-barrel" evidence="1">
    <location>
        <begin position="19"/>
        <end position="97"/>
    </location>
</feature>
<organism evidence="2 3">
    <name type="scientific">Blautia obeum ATCC 29174</name>
    <dbReference type="NCBI Taxonomy" id="411459"/>
    <lineage>
        <taxon>Bacteria</taxon>
        <taxon>Bacillati</taxon>
        <taxon>Bacillota</taxon>
        <taxon>Clostridia</taxon>
        <taxon>Lachnospirales</taxon>
        <taxon>Lachnospiraceae</taxon>
        <taxon>Blautia</taxon>
    </lineage>
</organism>
<dbReference type="EMBL" id="AAVO02000004">
    <property type="protein sequence ID" value="EDM88085.1"/>
    <property type="molecule type" value="Genomic_DNA"/>
</dbReference>
<dbReference type="InterPro" id="IPR011033">
    <property type="entry name" value="PRC_barrel-like_sf"/>
</dbReference>